<gene>
    <name evidence="1" type="ORF">FORC53_5193</name>
</gene>
<dbReference type="Proteomes" id="UP000263418">
    <property type="component" value="Chromosome 3"/>
</dbReference>
<name>A0AAN1PWI9_VIBVL</name>
<protein>
    <submittedName>
        <fullName evidence="1">Uncharacterized protein</fullName>
    </submittedName>
</protein>
<dbReference type="RefSeq" id="WP_118895180.1">
    <property type="nucleotide sequence ID" value="NZ_CP019292.1"/>
</dbReference>
<evidence type="ECO:0000313" key="2">
    <source>
        <dbReference type="Proteomes" id="UP000263418"/>
    </source>
</evidence>
<sequence length="107" mass="12564">MFNLENWTDIDGAQHYIGRALGIIKEENSFSKDVKWVYWGNNDIGTMLWFFLEYMVEVGYLLKNEEDQFKLNPNFDLSSYATNKRGILNFDVDKESGVTTFHIPIQK</sequence>
<organism evidence="1 2">
    <name type="scientific">Vibrio vulnificus</name>
    <dbReference type="NCBI Taxonomy" id="672"/>
    <lineage>
        <taxon>Bacteria</taxon>
        <taxon>Pseudomonadati</taxon>
        <taxon>Pseudomonadota</taxon>
        <taxon>Gammaproteobacteria</taxon>
        <taxon>Vibrionales</taxon>
        <taxon>Vibrionaceae</taxon>
        <taxon>Vibrio</taxon>
    </lineage>
</organism>
<dbReference type="AlphaFoldDB" id="A0AAN1PWI9"/>
<reference evidence="1 2" key="1">
    <citation type="submission" date="2017-03" db="EMBL/GenBank/DDBJ databases">
        <title>Complete Genome Sequence of Vibrio vulnificus FORC_053.</title>
        <authorList>
            <consortium name="Food-borne Pathogen Omics Research Center"/>
            <person name="Chung H.Y."/>
            <person name="Na E.J."/>
            <person name="Song J.S."/>
            <person name="Kim H."/>
            <person name="Lee J.-H."/>
            <person name="Ryu S."/>
            <person name="Choi S.H."/>
        </authorList>
    </citation>
    <scope>NUCLEOTIDE SEQUENCE [LARGE SCALE GENOMIC DNA]</scope>
    <source>
        <strain evidence="1 2">FORC_053</strain>
    </source>
</reference>
<proteinExistence type="predicted"/>
<evidence type="ECO:0000313" key="1">
    <source>
        <dbReference type="EMBL" id="AXX63532.1"/>
    </source>
</evidence>
<dbReference type="EMBL" id="CP019292">
    <property type="protein sequence ID" value="AXX63532.1"/>
    <property type="molecule type" value="Genomic_DNA"/>
</dbReference>
<accession>A0AAN1PWI9</accession>